<dbReference type="PROSITE" id="PS51257">
    <property type="entry name" value="PROKAR_LIPOPROTEIN"/>
    <property type="match status" value="1"/>
</dbReference>
<comment type="caution">
    <text evidence="2">The sequence shown here is derived from an EMBL/GenBank/DDBJ whole genome shotgun (WGS) entry which is preliminary data.</text>
</comment>
<dbReference type="RefSeq" id="WP_379014752.1">
    <property type="nucleotide sequence ID" value="NZ_JBHSDC010000027.1"/>
</dbReference>
<keyword evidence="1" id="KW-0472">Membrane</keyword>
<keyword evidence="3" id="KW-1185">Reference proteome</keyword>
<feature type="transmembrane region" description="Helical" evidence="1">
    <location>
        <begin position="12"/>
        <end position="29"/>
    </location>
</feature>
<organism evidence="2 3">
    <name type="scientific">Parasediminibacterium paludis</name>
    <dbReference type="NCBI Taxonomy" id="908966"/>
    <lineage>
        <taxon>Bacteria</taxon>
        <taxon>Pseudomonadati</taxon>
        <taxon>Bacteroidota</taxon>
        <taxon>Chitinophagia</taxon>
        <taxon>Chitinophagales</taxon>
        <taxon>Chitinophagaceae</taxon>
        <taxon>Parasediminibacterium</taxon>
    </lineage>
</organism>
<evidence type="ECO:0000256" key="1">
    <source>
        <dbReference type="SAM" id="Phobius"/>
    </source>
</evidence>
<dbReference type="Pfam" id="PF04390">
    <property type="entry name" value="LptE"/>
    <property type="match status" value="1"/>
</dbReference>
<dbReference type="InterPro" id="IPR007485">
    <property type="entry name" value="LPS_assembly_LptE"/>
</dbReference>
<name>A0ABV8PXE0_9BACT</name>
<sequence>MKNLKKHNPYTLSTYFLLSLLIINFSLLISSCGVYKFNDASIDYSKYKTIKINFIENRAPIINTQLAPKLNDKLQQKIVSQTRLTRTSDDNAHYQLSGFISTYNVTTAAISSTQAATNRLTVGVHMVVKDILENKTDEFDVSRNFDFSANLSIDQAYVQLQDEIIRNLTDEIFNHIFSNW</sequence>
<keyword evidence="1" id="KW-0812">Transmembrane</keyword>
<dbReference type="EMBL" id="JBHSDC010000027">
    <property type="protein sequence ID" value="MFC4232768.1"/>
    <property type="molecule type" value="Genomic_DNA"/>
</dbReference>
<evidence type="ECO:0000313" key="3">
    <source>
        <dbReference type="Proteomes" id="UP001595906"/>
    </source>
</evidence>
<reference evidence="3" key="1">
    <citation type="journal article" date="2019" name="Int. J. Syst. Evol. Microbiol.">
        <title>The Global Catalogue of Microorganisms (GCM) 10K type strain sequencing project: providing services to taxonomists for standard genome sequencing and annotation.</title>
        <authorList>
            <consortium name="The Broad Institute Genomics Platform"/>
            <consortium name="The Broad Institute Genome Sequencing Center for Infectious Disease"/>
            <person name="Wu L."/>
            <person name="Ma J."/>
        </authorList>
    </citation>
    <scope>NUCLEOTIDE SEQUENCE [LARGE SCALE GENOMIC DNA]</scope>
    <source>
        <strain evidence="3">CECT 8010</strain>
    </source>
</reference>
<protein>
    <submittedName>
        <fullName evidence="2">LPS assembly lipoprotein LptE</fullName>
    </submittedName>
</protein>
<gene>
    <name evidence="2" type="primary">lptE</name>
    <name evidence="2" type="ORF">ACFOW1_12780</name>
</gene>
<evidence type="ECO:0000313" key="2">
    <source>
        <dbReference type="EMBL" id="MFC4232768.1"/>
    </source>
</evidence>
<keyword evidence="1" id="KW-1133">Transmembrane helix</keyword>
<accession>A0ABV8PXE0</accession>
<dbReference type="Proteomes" id="UP001595906">
    <property type="component" value="Unassembled WGS sequence"/>
</dbReference>
<keyword evidence="2" id="KW-0449">Lipoprotein</keyword>
<proteinExistence type="predicted"/>